<evidence type="ECO:0000313" key="4">
    <source>
        <dbReference type="Proteomes" id="UP000000719"/>
    </source>
</evidence>
<evidence type="ECO:0000256" key="1">
    <source>
        <dbReference type="SAM" id="MobiDB-lite"/>
    </source>
</evidence>
<dbReference type="AlphaFoldDB" id="B8D0F3"/>
<gene>
    <name evidence="3" type="ordered locus">Hore_21440</name>
</gene>
<keyword evidence="2" id="KW-0812">Transmembrane</keyword>
<name>B8D0F3_HALOH</name>
<dbReference type="Proteomes" id="UP000000719">
    <property type="component" value="Chromosome"/>
</dbReference>
<evidence type="ECO:0000256" key="2">
    <source>
        <dbReference type="SAM" id="Phobius"/>
    </source>
</evidence>
<keyword evidence="2" id="KW-1133">Transmembrane helix</keyword>
<dbReference type="KEGG" id="hor:Hore_21440"/>
<feature type="region of interest" description="Disordered" evidence="1">
    <location>
        <begin position="99"/>
        <end position="128"/>
    </location>
</feature>
<protein>
    <submittedName>
        <fullName evidence="3">Uncharacterized protein</fullName>
    </submittedName>
</protein>
<dbReference type="STRING" id="373903.Hore_21440"/>
<feature type="transmembrane region" description="Helical" evidence="2">
    <location>
        <begin position="61"/>
        <end position="82"/>
    </location>
</feature>
<feature type="compositionally biased region" description="Basic and acidic residues" evidence="1">
    <location>
        <begin position="118"/>
        <end position="128"/>
    </location>
</feature>
<proteinExistence type="predicted"/>
<keyword evidence="4" id="KW-1185">Reference proteome</keyword>
<evidence type="ECO:0000313" key="3">
    <source>
        <dbReference type="EMBL" id="ACL70889.1"/>
    </source>
</evidence>
<keyword evidence="2" id="KW-0472">Membrane</keyword>
<sequence length="128" mass="14452">MILLIRQNKEGLTSLFFYVQENLGKGGLEISLLFFLLNYHTSWCKTIIYIQEGSKEGGPRLYTLIILVVIITGYTMGFIFLIKNKSKTRSPTLYRSAKKKTRGIGYKSDGGEEFGTVKGRDRNDQGTG</sequence>
<dbReference type="HOGENOM" id="CLU_1956550_0_0_9"/>
<organism evidence="3 4">
    <name type="scientific">Halothermothrix orenii (strain H 168 / OCM 544 / DSM 9562)</name>
    <dbReference type="NCBI Taxonomy" id="373903"/>
    <lineage>
        <taxon>Bacteria</taxon>
        <taxon>Bacillati</taxon>
        <taxon>Bacillota</taxon>
        <taxon>Clostridia</taxon>
        <taxon>Halanaerobiales</taxon>
        <taxon>Halothermotrichaceae</taxon>
        <taxon>Halothermothrix</taxon>
    </lineage>
</organism>
<dbReference type="EMBL" id="CP001098">
    <property type="protein sequence ID" value="ACL70889.1"/>
    <property type="molecule type" value="Genomic_DNA"/>
</dbReference>
<reference evidence="3 4" key="1">
    <citation type="journal article" date="2009" name="PLoS ONE">
        <title>Genome analysis of the anaerobic thermohalophilic bacterium Halothermothrix orenii.</title>
        <authorList>
            <person name="Mavromatis K."/>
            <person name="Ivanova N."/>
            <person name="Anderson I."/>
            <person name="Lykidis A."/>
            <person name="Hooper S.D."/>
            <person name="Sun H."/>
            <person name="Kunin V."/>
            <person name="Lapidus A."/>
            <person name="Hugenholtz P."/>
            <person name="Patel B."/>
            <person name="Kyrpides N.C."/>
        </authorList>
    </citation>
    <scope>NUCLEOTIDE SEQUENCE [LARGE SCALE GENOMIC DNA]</scope>
    <source>
        <strain evidence="4">H 168 / OCM 544 / DSM 9562</strain>
    </source>
</reference>
<accession>B8D0F3</accession>